<dbReference type="EMBL" id="VNHX01000026">
    <property type="protein sequence ID" value="TYP90013.1"/>
    <property type="molecule type" value="Genomic_DNA"/>
</dbReference>
<dbReference type="Proteomes" id="UP000325105">
    <property type="component" value="Unassembled WGS sequence"/>
</dbReference>
<protein>
    <submittedName>
        <fullName evidence="2">Uncharacterized protein</fullName>
    </submittedName>
</protein>
<comment type="caution">
    <text evidence="2">The sequence shown here is derived from an EMBL/GenBank/DDBJ whole genome shotgun (WGS) entry which is preliminary data.</text>
</comment>
<accession>A0A5S5D1W3</accession>
<dbReference type="AlphaFoldDB" id="A0A5S5D1W3"/>
<keyword evidence="1" id="KW-0732">Signal</keyword>
<gene>
    <name evidence="2" type="ORF">BC792_1267</name>
</gene>
<evidence type="ECO:0000313" key="3">
    <source>
        <dbReference type="Proteomes" id="UP000325105"/>
    </source>
</evidence>
<evidence type="ECO:0000313" key="2">
    <source>
        <dbReference type="EMBL" id="TYP90013.1"/>
    </source>
</evidence>
<organism evidence="2 3">
    <name type="scientific">Sphingobacterium allocomposti</name>
    <dbReference type="NCBI Taxonomy" id="415956"/>
    <lineage>
        <taxon>Bacteria</taxon>
        <taxon>Pseudomonadati</taxon>
        <taxon>Bacteroidota</taxon>
        <taxon>Sphingobacteriia</taxon>
        <taxon>Sphingobacteriales</taxon>
        <taxon>Sphingobacteriaceae</taxon>
        <taxon>Sphingobacterium</taxon>
    </lineage>
</organism>
<sequence>MIRKKYFNNVKFVRMISLVLLIFGLSNAAKSQRITVSGTVKDSTQVLGGVTVSVQGTASVSSN</sequence>
<evidence type="ECO:0000256" key="1">
    <source>
        <dbReference type="SAM" id="SignalP"/>
    </source>
</evidence>
<name>A0A5S5D1W3_9SPHI</name>
<reference evidence="2 3" key="1">
    <citation type="submission" date="2019-07" db="EMBL/GenBank/DDBJ databases">
        <title>Genomic Encyclopedia of Archaeal and Bacterial Type Strains, Phase II (KMG-II): from individual species to whole genera.</title>
        <authorList>
            <person name="Goeker M."/>
        </authorList>
    </citation>
    <scope>NUCLEOTIDE SEQUENCE [LARGE SCALE GENOMIC DNA]</scope>
    <source>
        <strain evidence="2 3">DSM 18850</strain>
    </source>
</reference>
<feature type="signal peptide" evidence="1">
    <location>
        <begin position="1"/>
        <end position="28"/>
    </location>
</feature>
<feature type="chain" id="PRO_5024281362" evidence="1">
    <location>
        <begin position="29"/>
        <end position="63"/>
    </location>
</feature>
<keyword evidence="3" id="KW-1185">Reference proteome</keyword>
<proteinExistence type="predicted"/>